<name>A0ACC3MI25_9PEZI</name>
<dbReference type="EMBL" id="JAUTXU010000268">
    <property type="protein sequence ID" value="KAK3691313.1"/>
    <property type="molecule type" value="Genomic_DNA"/>
</dbReference>
<keyword evidence="2" id="KW-1185">Reference proteome</keyword>
<gene>
    <name evidence="1" type="ORF">LTR37_018719</name>
</gene>
<accession>A0ACC3MI25</accession>
<evidence type="ECO:0000313" key="2">
    <source>
        <dbReference type="Proteomes" id="UP001281147"/>
    </source>
</evidence>
<reference evidence="1" key="1">
    <citation type="submission" date="2023-07" db="EMBL/GenBank/DDBJ databases">
        <title>Black Yeasts Isolated from many extreme environments.</title>
        <authorList>
            <person name="Coleine C."/>
            <person name="Stajich J.E."/>
            <person name="Selbmann L."/>
        </authorList>
    </citation>
    <scope>NUCLEOTIDE SEQUENCE</scope>
    <source>
        <strain evidence="1">CCFEE 5714</strain>
    </source>
</reference>
<dbReference type="Proteomes" id="UP001281147">
    <property type="component" value="Unassembled WGS sequence"/>
</dbReference>
<sequence>MPATVQNKIDVHHHVYPPVYSEALHRLGGDPSGWYIPPWTLESDNELCEHMGVGTALLSCTAPGPDISKDITEAQTLARACNEFNANIRNSHPKQYGFFASVPNLTETETALEEMAHALDALHADGVILFTRYGNDNHYLGHADFTPIWDFLNSRTAVVFIHPTHPVDTNLVNKRLPQPAFDYPHETGRTAIDLITSNMLRDHASNCKIILSHAGGDLPYLIDRAAGLLPHAPSSFNPEKSRDEMLNEARSFYYDTALSSSPMHLKALVALLGEVGKDHVLFGTDFPNAPVQAIEYFTNQLGRQCDVNDETLRENGLKLFPRLRI</sequence>
<organism evidence="1 2">
    <name type="scientific">Vermiconidia calcicola</name>
    <dbReference type="NCBI Taxonomy" id="1690605"/>
    <lineage>
        <taxon>Eukaryota</taxon>
        <taxon>Fungi</taxon>
        <taxon>Dikarya</taxon>
        <taxon>Ascomycota</taxon>
        <taxon>Pezizomycotina</taxon>
        <taxon>Dothideomycetes</taxon>
        <taxon>Dothideomycetidae</taxon>
        <taxon>Mycosphaerellales</taxon>
        <taxon>Extremaceae</taxon>
        <taxon>Vermiconidia</taxon>
    </lineage>
</organism>
<comment type="caution">
    <text evidence="1">The sequence shown here is derived from an EMBL/GenBank/DDBJ whole genome shotgun (WGS) entry which is preliminary data.</text>
</comment>
<protein>
    <submittedName>
        <fullName evidence="1">Uncharacterized protein</fullName>
    </submittedName>
</protein>
<evidence type="ECO:0000313" key="1">
    <source>
        <dbReference type="EMBL" id="KAK3691313.1"/>
    </source>
</evidence>
<proteinExistence type="predicted"/>